<keyword evidence="2" id="KW-1185">Reference proteome</keyword>
<gene>
    <name evidence="1" type="ORF">F383_30435</name>
</gene>
<comment type="caution">
    <text evidence="1">The sequence shown here is derived from an EMBL/GenBank/DDBJ whole genome shotgun (WGS) entry which is preliminary data.</text>
</comment>
<protein>
    <submittedName>
        <fullName evidence="1">Uncharacterized protein</fullName>
    </submittedName>
</protein>
<dbReference type="EMBL" id="JRRC01423647">
    <property type="protein sequence ID" value="KHG05092.1"/>
    <property type="molecule type" value="Genomic_DNA"/>
</dbReference>
<evidence type="ECO:0000313" key="2">
    <source>
        <dbReference type="Proteomes" id="UP000032142"/>
    </source>
</evidence>
<evidence type="ECO:0000313" key="1">
    <source>
        <dbReference type="EMBL" id="KHG05092.1"/>
    </source>
</evidence>
<dbReference type="AlphaFoldDB" id="A0A0B0MXI8"/>
<dbReference type="Proteomes" id="UP000032142">
    <property type="component" value="Unassembled WGS sequence"/>
</dbReference>
<name>A0A0B0MXI8_GOSAR</name>
<proteinExistence type="predicted"/>
<reference evidence="2" key="1">
    <citation type="submission" date="2014-09" db="EMBL/GenBank/DDBJ databases">
        <authorList>
            <person name="Mudge J."/>
            <person name="Ramaraj T."/>
            <person name="Lindquist I.E."/>
            <person name="Bharti A.K."/>
            <person name="Sundararajan A."/>
            <person name="Cameron C.T."/>
            <person name="Woodward J.E."/>
            <person name="May G.D."/>
            <person name="Brubaker C."/>
            <person name="Broadhvest J."/>
            <person name="Wilkins T.A."/>
        </authorList>
    </citation>
    <scope>NUCLEOTIDE SEQUENCE</scope>
    <source>
        <strain evidence="2">cv. AKA8401</strain>
    </source>
</reference>
<sequence>MAVLPLCVLLPKLLDSNRLARNELSAVALHFIPTTKSL</sequence>
<accession>A0A0B0MXI8</accession>
<organism evidence="1 2">
    <name type="scientific">Gossypium arboreum</name>
    <name type="common">Tree cotton</name>
    <name type="synonym">Gossypium nanking</name>
    <dbReference type="NCBI Taxonomy" id="29729"/>
    <lineage>
        <taxon>Eukaryota</taxon>
        <taxon>Viridiplantae</taxon>
        <taxon>Streptophyta</taxon>
        <taxon>Embryophyta</taxon>
        <taxon>Tracheophyta</taxon>
        <taxon>Spermatophyta</taxon>
        <taxon>Magnoliopsida</taxon>
        <taxon>eudicotyledons</taxon>
        <taxon>Gunneridae</taxon>
        <taxon>Pentapetalae</taxon>
        <taxon>rosids</taxon>
        <taxon>malvids</taxon>
        <taxon>Malvales</taxon>
        <taxon>Malvaceae</taxon>
        <taxon>Malvoideae</taxon>
        <taxon>Gossypium</taxon>
    </lineage>
</organism>